<sequence length="189" mass="21207">MSVTHTSTLTPAALITEFAWPNPSVYNLDLSCFDGLKVLDLACGSGRNGLWFLAQGAEVTFIDRDLSAMSHIDQANAYKLQRDLEAEAGPLLPVEEYDIVLVFNYLHRPLLPKIAKAVKRTGLIVYETFTTQQAQIGRPRNPDFLLTENELKSVFANWQSLHYFEGRLCDPQSTQSSYKAQLIARKPTT</sequence>
<dbReference type="GeneID" id="301341051"/>
<keyword evidence="2" id="KW-0489">Methyltransferase</keyword>
<organism evidence="2">
    <name type="scientific">Shewanella oncorhynchi</name>
    <dbReference type="NCBI Taxonomy" id="2726434"/>
    <lineage>
        <taxon>Bacteria</taxon>
        <taxon>Pseudomonadati</taxon>
        <taxon>Pseudomonadota</taxon>
        <taxon>Gammaproteobacteria</taxon>
        <taxon>Alteromonadales</taxon>
        <taxon>Shewanellaceae</taxon>
        <taxon>Shewanella</taxon>
    </lineage>
</organism>
<dbReference type="GO" id="GO:0032259">
    <property type="term" value="P:methylation"/>
    <property type="evidence" value="ECO:0007669"/>
    <property type="project" value="UniProtKB-KW"/>
</dbReference>
<gene>
    <name evidence="2" type="ORF">RA178_17670</name>
</gene>
<proteinExistence type="predicted"/>
<dbReference type="RefSeq" id="WP_028759390.1">
    <property type="nucleotide sequence ID" value="NZ_CP132914.1"/>
</dbReference>
<reference evidence="2" key="1">
    <citation type="submission" date="2023-08" db="EMBL/GenBank/DDBJ databases">
        <title>Complete genome sequence of Shewanella oncorhynchi Z-P2, a siderophore putrebactin-producing bacterium.</title>
        <authorList>
            <person name="Zhang Y."/>
        </authorList>
    </citation>
    <scope>NUCLEOTIDE SEQUENCE</scope>
    <source>
        <strain evidence="2">Z-P2</strain>
    </source>
</reference>
<dbReference type="EMBL" id="CP132914">
    <property type="protein sequence ID" value="WMB72229.1"/>
    <property type="molecule type" value="Genomic_DNA"/>
</dbReference>
<dbReference type="InterPro" id="IPR015985">
    <property type="entry name" value="TehB-like_dom"/>
</dbReference>
<evidence type="ECO:0000259" key="1">
    <source>
        <dbReference type="Pfam" id="PF03848"/>
    </source>
</evidence>
<keyword evidence="2" id="KW-0808">Transferase</keyword>
<feature type="domain" description="Tellurite resistance methyltransferase TehB-like" evidence="1">
    <location>
        <begin position="36"/>
        <end position="165"/>
    </location>
</feature>
<dbReference type="SUPFAM" id="SSF53335">
    <property type="entry name" value="S-adenosyl-L-methionine-dependent methyltransferases"/>
    <property type="match status" value="1"/>
</dbReference>
<protein>
    <submittedName>
        <fullName evidence="2">Methyltransferase domain-containing protein</fullName>
    </submittedName>
</protein>
<dbReference type="Gene3D" id="3.40.50.150">
    <property type="entry name" value="Vaccinia Virus protein VP39"/>
    <property type="match status" value="1"/>
</dbReference>
<name>A0AA50KC77_9GAMM</name>
<evidence type="ECO:0000313" key="2">
    <source>
        <dbReference type="EMBL" id="WMB72229.1"/>
    </source>
</evidence>
<dbReference type="CDD" id="cd02440">
    <property type="entry name" value="AdoMet_MTases"/>
    <property type="match status" value="1"/>
</dbReference>
<dbReference type="InterPro" id="IPR029063">
    <property type="entry name" value="SAM-dependent_MTases_sf"/>
</dbReference>
<dbReference type="KEGG" id="sog:RA178_17670"/>
<dbReference type="Pfam" id="PF03848">
    <property type="entry name" value="TehB"/>
    <property type="match status" value="1"/>
</dbReference>
<dbReference type="GO" id="GO:0008168">
    <property type="term" value="F:methyltransferase activity"/>
    <property type="evidence" value="ECO:0007669"/>
    <property type="project" value="UniProtKB-KW"/>
</dbReference>
<dbReference type="AlphaFoldDB" id="A0AA50KC77"/>
<accession>A0AA50KC77</accession>
<dbReference type="Proteomes" id="UP001236800">
    <property type="component" value="Chromosome"/>
</dbReference>